<proteinExistence type="predicted"/>
<evidence type="ECO:0000259" key="2">
    <source>
        <dbReference type="Pfam" id="PF05729"/>
    </source>
</evidence>
<accession>A0A6G4WFS5</accession>
<evidence type="ECO:0000313" key="3">
    <source>
        <dbReference type="EMBL" id="NGO53444.1"/>
    </source>
</evidence>
<feature type="region of interest" description="Disordered" evidence="1">
    <location>
        <begin position="1732"/>
        <end position="1757"/>
    </location>
</feature>
<name>A0A6G4WFS5_9HYPH</name>
<dbReference type="EMBL" id="JAAKZF010000032">
    <property type="protein sequence ID" value="NGO53444.1"/>
    <property type="molecule type" value="Genomic_DNA"/>
</dbReference>
<dbReference type="InterPro" id="IPR007111">
    <property type="entry name" value="NACHT_NTPase"/>
</dbReference>
<evidence type="ECO:0000256" key="1">
    <source>
        <dbReference type="SAM" id="MobiDB-lite"/>
    </source>
</evidence>
<feature type="domain" description="NACHT" evidence="2">
    <location>
        <begin position="289"/>
        <end position="468"/>
    </location>
</feature>
<organism evidence="3 4">
    <name type="scientific">Allomesorhizobium camelthorni</name>
    <dbReference type="NCBI Taxonomy" id="475069"/>
    <lineage>
        <taxon>Bacteria</taxon>
        <taxon>Pseudomonadati</taxon>
        <taxon>Pseudomonadota</taxon>
        <taxon>Alphaproteobacteria</taxon>
        <taxon>Hyphomicrobiales</taxon>
        <taxon>Phyllobacteriaceae</taxon>
        <taxon>Allomesorhizobium</taxon>
    </lineage>
</organism>
<feature type="region of interest" description="Disordered" evidence="1">
    <location>
        <begin position="994"/>
        <end position="1017"/>
    </location>
</feature>
<dbReference type="Gene3D" id="3.40.50.300">
    <property type="entry name" value="P-loop containing nucleotide triphosphate hydrolases"/>
    <property type="match status" value="1"/>
</dbReference>
<sequence>MTTEPASIDVVRASRDGHQFHEAWAARIALELLPPDTSLAAIAIEGFAVEDAAEVSDAAHEIADLVRYRGGQTLVTASRVETLQFKYSIAAADRPMRASEMAKTLRKFAIADADLAKARPDATDLAHFELVTNRPIDADTLAALAALRAGDNLDGRAADHASQIAGATDLTGAALQAFANKLTLTGAGGALARVEHANLRTLASWSGATDNLSHARLANLRRLVRDRAGSQGRGDNRIGRVDVLGALDIAHERDIYPVRAAFPDVEAQIERPVLDEIIDLVFADPRALLIHAAGGVGKTVLMQALADKLSTYHCVLLFDGFGAGMWREPSDGRHLPRKSLPHLANLLAANGLCDIMLQSSHVEESLAALRERLAASVATLRRFDANANVILVLDAIDHCGMQAKRTGTASFAHILLQSLNIASIAGVRVVASCRTHRRHDAQGDTRCREFAVPTFSREETAALVQKRLPSATSNDVTVLQRRSNGNPRLLDNLLRRGAPFDVARPGQSSETLEQLLREQIEAAEEQAIERGATASEARGLLVGMAMLPPPVPIDELASALGLSQSDVESFVTDLFPLIELTPTGLIFRDEPTETLVVEMIGADAAARADLIARLDARQAHSIYAARALPGILAEAGEVDALVTLAFDARAMPNLSRVAHRAIRLARLSAAISACAAADQVDDLTKLTLEAARISSATERSDAYLRAHPDLVALSDDAEAIRRFRDDRSTWAGRRHASLAVLDSFSGDQHAAALESDRALTWFDWSLREKREGRGTDRGDWGSLEADAIFVQLLRGNAVRIDRWLAKLDDRYAYGIAAKMLGYAERLARLGIEGEPARQVVYDLTHCRSRSPAVIAAIAARLDLDPQIRRTLYRRLAGVNAEPAEPGSYHDYRREDQLTDGLLDAAGQAVALGLVRDARKIVAHAAGPALRAYQLDDPWPLSGSQVTQHLKVAAVAAAARRRNTHVTDLLPGDMAEVVPPTVRRRGPVAFERNLRQKLQSAKNERKKRPSKRPIDAEEARRWEQCLAKRLAPLPRFVDQIVAILKDPDPAPAIANALTDATAAIASAETYPYRDQPRFLTRLYLDVIRWAAACRAPLDQASGAGLAAFLEASQTQVVANWIGMIALLARTPATQTSALRLARLAEPIICADTDVSAQIQGYGSLARALLPVSVEEARPYFRIGLELADAVGSDDQERIGDLIEFAAQYSGEPLSPEIAHAFVRLVELNIPDEAEALDWRRFTTALTNIAGPAGLAPLARMADREKIGMGWTLPPMLKALVERNRLTPALAAGLIGVARFEATWNWFPPQVAQVILPRLANPARERFAQALLVELDRDDGATLRSEVLYQYKRLFDAELPSDSPVRARIDAFATAKARQSSLPEATASEQPAEMPAFLRDVTMVTPAALRAAIDEAAATFSGNRPTDGFILQSFVPSTTDPAPRMALLNAVAADDLLRFQDKVWFLEGAREHWHGASRALDEALDGAAIRVALRHVDDVVRSGDSWRRPLARIAHLAGTKRDELVREVLKALPGQGVDISSDFWMACAIILAKSASAQAIGDALARYAAQSTALFPDTIGDGPYSSAFAVDGGTPNIVADLLWMRLGSPDAGDRWRAAHAVRALCAEGEHQILAHLLNAIERSSAGAYQDQPRPFFHLHARTWLLIAVARIAAETPVAVAPHRATLEAIATSDAFPHVLCRHFATAALRALTASGQIANAASYAAWLDTLNRPALPPQPRTSHRPGFHSARPDDRPEPQPRFHFDYDFDKYQVDPLGSVFGLAKWEVSDTTIAWIRRYDTTVGSMYDGPSSRWSRDDVRYGSSTFPPVDLHGGQLAWHALMLAAGQLARERPVSGEAWEQAPWDSWLSERLLSRDDGRWLSEGTDLFPVEIAEPVLRYESKAGDQVLVTPHPLDLLPLAGFADTLVTPERLLVSASWESCDGLDVTIGSQLVDQRRARAVAHAVYSADPFFAYLPTDDEGEDAHDRRDPSERALLTRWLAGDGHSYTKLDSRDPYGFATALQRARPSAPTVTKMRLQQADPFARNWTDPGGKAIFTAEAWGMRSGRGRHETERGGTRLSVDRDALVAMLKAQDQALLMLIKVRRYVEKDPNDDHFRHQMLAVIVRPEEPLELVFTVPPRLRAAIAKLGHYERGEFADRFAAVEALGVPRRQSWPRGRARRARPLAGS</sequence>
<protein>
    <submittedName>
        <fullName evidence="3">NACHT domain-containing protein</fullName>
    </submittedName>
</protein>
<dbReference type="SUPFAM" id="SSF52540">
    <property type="entry name" value="P-loop containing nucleoside triphosphate hydrolases"/>
    <property type="match status" value="1"/>
</dbReference>
<dbReference type="RefSeq" id="WP_165030825.1">
    <property type="nucleotide sequence ID" value="NZ_JAAKZF010000032.1"/>
</dbReference>
<evidence type="ECO:0000313" key="4">
    <source>
        <dbReference type="Proteomes" id="UP001642900"/>
    </source>
</evidence>
<dbReference type="Proteomes" id="UP001642900">
    <property type="component" value="Unassembled WGS sequence"/>
</dbReference>
<keyword evidence="4" id="KW-1185">Reference proteome</keyword>
<dbReference type="Pfam" id="PF05729">
    <property type="entry name" value="NACHT"/>
    <property type="match status" value="1"/>
</dbReference>
<dbReference type="InterPro" id="IPR027417">
    <property type="entry name" value="P-loop_NTPase"/>
</dbReference>
<comment type="caution">
    <text evidence="3">The sequence shown here is derived from an EMBL/GenBank/DDBJ whole genome shotgun (WGS) entry which is preliminary data.</text>
</comment>
<gene>
    <name evidence="3" type="ORF">G6N73_20150</name>
</gene>
<reference evidence="3 4" key="1">
    <citation type="submission" date="2020-02" db="EMBL/GenBank/DDBJ databases">
        <title>Genome sequence of strain CCNWXJ40-4.</title>
        <authorList>
            <person name="Gao J."/>
            <person name="Sun J."/>
        </authorList>
    </citation>
    <scope>NUCLEOTIDE SEQUENCE [LARGE SCALE GENOMIC DNA]</scope>
    <source>
        <strain evidence="3 4">CCNWXJ 40-4</strain>
    </source>
</reference>
<feature type="compositionally biased region" description="Basic and acidic residues" evidence="1">
    <location>
        <begin position="1748"/>
        <end position="1757"/>
    </location>
</feature>